<evidence type="ECO:0000259" key="5">
    <source>
        <dbReference type="Pfam" id="PF13458"/>
    </source>
</evidence>
<feature type="chain" id="PRO_5038392021" evidence="4">
    <location>
        <begin position="27"/>
        <end position="426"/>
    </location>
</feature>
<reference evidence="7" key="1">
    <citation type="submission" date="2017-04" db="EMBL/GenBank/DDBJ databases">
        <title>Function of individual gut microbiota members based on whole genome sequencing of pure cultures obtained from chicken caecum.</title>
        <authorList>
            <person name="Medvecky M."/>
            <person name="Cejkova D."/>
            <person name="Polansky O."/>
            <person name="Karasova D."/>
            <person name="Kubasova T."/>
            <person name="Cizek A."/>
            <person name="Rychlik I."/>
        </authorList>
    </citation>
    <scope>NUCLEOTIDE SEQUENCE [LARGE SCALE GENOMIC DNA]</scope>
    <source>
        <strain evidence="7">An175</strain>
    </source>
</reference>
<dbReference type="Proteomes" id="UP000196386">
    <property type="component" value="Unassembled WGS sequence"/>
</dbReference>
<comment type="caution">
    <text evidence="6">The sequence shown here is derived from an EMBL/GenBank/DDBJ whole genome shotgun (WGS) entry which is preliminary data.</text>
</comment>
<dbReference type="EMBL" id="NFKP01000002">
    <property type="protein sequence ID" value="OUP71047.1"/>
    <property type="molecule type" value="Genomic_DNA"/>
</dbReference>
<dbReference type="SUPFAM" id="SSF53822">
    <property type="entry name" value="Periplasmic binding protein-like I"/>
    <property type="match status" value="1"/>
</dbReference>
<comment type="similarity">
    <text evidence="1">Belongs to the leucine-binding protein family.</text>
</comment>
<accession>A0A1Y4N6B7</accession>
<keyword evidence="2 4" id="KW-0732">Signal</keyword>
<dbReference type="CDD" id="cd06347">
    <property type="entry name" value="PBP1_ABC_LivK_ligand_binding-like"/>
    <property type="match status" value="1"/>
</dbReference>
<evidence type="ECO:0000313" key="6">
    <source>
        <dbReference type="EMBL" id="OUP71047.1"/>
    </source>
</evidence>
<dbReference type="PROSITE" id="PS51257">
    <property type="entry name" value="PROKAR_LIPOPROTEIN"/>
    <property type="match status" value="1"/>
</dbReference>
<name>A0A1Y4N6B7_9FIRM</name>
<proteinExistence type="inferred from homology"/>
<dbReference type="AlphaFoldDB" id="A0A1Y4N6B7"/>
<dbReference type="Gene3D" id="3.40.50.2300">
    <property type="match status" value="2"/>
</dbReference>
<dbReference type="InterPro" id="IPR051010">
    <property type="entry name" value="BCAA_transport"/>
</dbReference>
<feature type="signal peptide" evidence="4">
    <location>
        <begin position="1"/>
        <end position="26"/>
    </location>
</feature>
<feature type="compositionally biased region" description="Low complexity" evidence="3">
    <location>
        <begin position="35"/>
        <end position="61"/>
    </location>
</feature>
<evidence type="ECO:0000313" key="7">
    <source>
        <dbReference type="Proteomes" id="UP000196386"/>
    </source>
</evidence>
<protein>
    <submittedName>
        <fullName evidence="6">Amino acid ABC transporter substrate-binding protein</fullName>
    </submittedName>
</protein>
<gene>
    <name evidence="6" type="ORF">B5F11_02980</name>
</gene>
<evidence type="ECO:0000256" key="1">
    <source>
        <dbReference type="ARBA" id="ARBA00010062"/>
    </source>
</evidence>
<feature type="domain" description="Leucine-binding protein" evidence="5">
    <location>
        <begin position="69"/>
        <end position="414"/>
    </location>
</feature>
<evidence type="ECO:0000256" key="4">
    <source>
        <dbReference type="SAM" id="SignalP"/>
    </source>
</evidence>
<dbReference type="PANTHER" id="PTHR30483">
    <property type="entry name" value="LEUCINE-SPECIFIC-BINDING PROTEIN"/>
    <property type="match status" value="1"/>
</dbReference>
<organism evidence="6 7">
    <name type="scientific">Anaerotruncus colihominis</name>
    <dbReference type="NCBI Taxonomy" id="169435"/>
    <lineage>
        <taxon>Bacteria</taxon>
        <taxon>Bacillati</taxon>
        <taxon>Bacillota</taxon>
        <taxon>Clostridia</taxon>
        <taxon>Eubacteriales</taxon>
        <taxon>Oscillospiraceae</taxon>
        <taxon>Anaerotruncus</taxon>
    </lineage>
</organism>
<sequence>MEMIGGKIMRKFLAIALASALTLSMASGCKKVDEGSPAPAAGSAPAGDAAAPAADTSAPADNAASGDVIKIGVFEPQTGENGGGGLQEVYGIRYANQMFPTVNIGGKEYKIELVEADNKSDKTEAVTAAQSLISAGCSVVLGSYGSGVSIAAGEIFADAQVPAIGCSCTNPQVTLGNDYYFRVCFIDPFQGTVMANYAAQDGAKTAAIITQLGDDYSSGLGNFFKNAFVELVGEGSIVAEEQFQTNQTDFKAILTNIKAANPDVIFAPSSIATAPLIIKQARELGITAKIMAGDTWENGSIIENAGADAEGVTLSTFFDEGDTSNQVAAEFITGFKEYLTSIGQDDIIPAVSALGYDAYLAAIKAIEAAGSTEPAAIRDALSTLSYEGVTGAISFDENGDANKDMAFIKVIENGQFKFLKTVTLGE</sequence>
<dbReference type="PANTHER" id="PTHR30483:SF6">
    <property type="entry name" value="PERIPLASMIC BINDING PROTEIN OF ABC TRANSPORTER FOR NATURAL AMINO ACIDS"/>
    <property type="match status" value="1"/>
</dbReference>
<dbReference type="InterPro" id="IPR028082">
    <property type="entry name" value="Peripla_BP_I"/>
</dbReference>
<evidence type="ECO:0000256" key="2">
    <source>
        <dbReference type="ARBA" id="ARBA00022729"/>
    </source>
</evidence>
<feature type="region of interest" description="Disordered" evidence="3">
    <location>
        <begin position="32"/>
        <end position="61"/>
    </location>
</feature>
<dbReference type="Pfam" id="PF13458">
    <property type="entry name" value="Peripla_BP_6"/>
    <property type="match status" value="1"/>
</dbReference>
<evidence type="ECO:0000256" key="3">
    <source>
        <dbReference type="SAM" id="MobiDB-lite"/>
    </source>
</evidence>
<dbReference type="InterPro" id="IPR028081">
    <property type="entry name" value="Leu-bd"/>
</dbReference>